<protein>
    <submittedName>
        <fullName evidence="2">Uncharacterized protein</fullName>
    </submittedName>
</protein>
<keyword evidence="3" id="KW-1185">Reference proteome</keyword>
<dbReference type="Proteomes" id="UP001209654">
    <property type="component" value="Unassembled WGS sequence"/>
</dbReference>
<feature type="region of interest" description="Disordered" evidence="1">
    <location>
        <begin position="108"/>
        <end position="158"/>
    </location>
</feature>
<accession>A0ABQ5N062</accession>
<reference evidence="2 3" key="1">
    <citation type="journal article" date="2023" name="Int. J. Syst. Evol. Microbiol.">
        <title>Arthrobacter mangrovi sp. nov., an actinobacterium isolated from the rhizosphere of a mangrove.</title>
        <authorList>
            <person name="Hamada M."/>
            <person name="Saitou S."/>
            <person name="Enomoto N."/>
            <person name="Nanri K."/>
            <person name="Hidaka K."/>
            <person name="Miura T."/>
            <person name="Tamura T."/>
        </authorList>
    </citation>
    <scope>NUCLEOTIDE SEQUENCE [LARGE SCALE GENOMIC DNA]</scope>
    <source>
        <strain evidence="2 3">NBRC 112813</strain>
    </source>
</reference>
<evidence type="ECO:0000313" key="3">
    <source>
        <dbReference type="Proteomes" id="UP001209654"/>
    </source>
</evidence>
<gene>
    <name evidence="2" type="ORF">AHIS1636_40200</name>
</gene>
<organism evidence="2 3">
    <name type="scientific">Arthrobacter mangrovi</name>
    <dbReference type="NCBI Taxonomy" id="2966350"/>
    <lineage>
        <taxon>Bacteria</taxon>
        <taxon>Bacillati</taxon>
        <taxon>Actinomycetota</taxon>
        <taxon>Actinomycetes</taxon>
        <taxon>Micrococcales</taxon>
        <taxon>Micrococcaceae</taxon>
        <taxon>Arthrobacter</taxon>
    </lineage>
</organism>
<dbReference type="EMBL" id="BRVS01000044">
    <property type="protein sequence ID" value="GLB69574.1"/>
    <property type="molecule type" value="Genomic_DNA"/>
</dbReference>
<comment type="caution">
    <text evidence="2">The sequence shown here is derived from an EMBL/GenBank/DDBJ whole genome shotgun (WGS) entry which is preliminary data.</text>
</comment>
<evidence type="ECO:0000256" key="1">
    <source>
        <dbReference type="SAM" id="MobiDB-lite"/>
    </source>
</evidence>
<evidence type="ECO:0000313" key="2">
    <source>
        <dbReference type="EMBL" id="GLB69574.1"/>
    </source>
</evidence>
<proteinExistence type="predicted"/>
<sequence length="158" mass="16978">MLGRGERLTGQHGLIKLKTVTVEEPEIGRDAFTAFQQYDISRHDVASGHHLLEAVPEGPAGRGGKRLQGPDIGLRLALLNKSQSCVDCQNEKDCPGVHPVLLEESHYGCNHQNPDQGADELTQQDPPPRGGPGEAQLIRAGILQPAGRLGSAESPRSR</sequence>
<name>A0ABQ5N062_9MICC</name>